<evidence type="ECO:0000256" key="1">
    <source>
        <dbReference type="ARBA" id="ARBA00006484"/>
    </source>
</evidence>
<name>A0ABQ8KDB6_9APHY</name>
<organism evidence="4 5">
    <name type="scientific">Rhodofomes roseus</name>
    <dbReference type="NCBI Taxonomy" id="34475"/>
    <lineage>
        <taxon>Eukaryota</taxon>
        <taxon>Fungi</taxon>
        <taxon>Dikarya</taxon>
        <taxon>Basidiomycota</taxon>
        <taxon>Agaricomycotina</taxon>
        <taxon>Agaricomycetes</taxon>
        <taxon>Polyporales</taxon>
        <taxon>Rhodofomes</taxon>
    </lineage>
</organism>
<dbReference type="PRINTS" id="PR00080">
    <property type="entry name" value="SDRFAMILY"/>
</dbReference>
<keyword evidence="2" id="KW-0521">NADP</keyword>
<dbReference type="InterPro" id="IPR036291">
    <property type="entry name" value="NAD(P)-bd_dom_sf"/>
</dbReference>
<dbReference type="GeneID" id="71997084"/>
<comment type="caution">
    <text evidence="4">The sequence shown here is derived from an EMBL/GenBank/DDBJ whole genome shotgun (WGS) entry which is preliminary data.</text>
</comment>
<dbReference type="PROSITE" id="PS00061">
    <property type="entry name" value="ADH_SHORT"/>
    <property type="match status" value="1"/>
</dbReference>
<evidence type="ECO:0000313" key="4">
    <source>
        <dbReference type="EMBL" id="KAH9835357.1"/>
    </source>
</evidence>
<reference evidence="4 5" key="1">
    <citation type="journal article" date="2021" name="Environ. Microbiol.">
        <title>Gene family expansions and transcriptome signatures uncover fungal adaptations to wood decay.</title>
        <authorList>
            <person name="Hage H."/>
            <person name="Miyauchi S."/>
            <person name="Viragh M."/>
            <person name="Drula E."/>
            <person name="Min B."/>
            <person name="Chaduli D."/>
            <person name="Navarro D."/>
            <person name="Favel A."/>
            <person name="Norest M."/>
            <person name="Lesage-Meessen L."/>
            <person name="Balint B."/>
            <person name="Merenyi Z."/>
            <person name="de Eugenio L."/>
            <person name="Morin E."/>
            <person name="Martinez A.T."/>
            <person name="Baldrian P."/>
            <person name="Stursova M."/>
            <person name="Martinez M.J."/>
            <person name="Novotny C."/>
            <person name="Magnuson J.K."/>
            <person name="Spatafora J.W."/>
            <person name="Maurice S."/>
            <person name="Pangilinan J."/>
            <person name="Andreopoulos W."/>
            <person name="LaButti K."/>
            <person name="Hundley H."/>
            <person name="Na H."/>
            <person name="Kuo A."/>
            <person name="Barry K."/>
            <person name="Lipzen A."/>
            <person name="Henrissat B."/>
            <person name="Riley R."/>
            <person name="Ahrendt S."/>
            <person name="Nagy L.G."/>
            <person name="Grigoriev I.V."/>
            <person name="Martin F."/>
            <person name="Rosso M.N."/>
        </authorList>
    </citation>
    <scope>NUCLEOTIDE SEQUENCE [LARGE SCALE GENOMIC DNA]</scope>
    <source>
        <strain evidence="4 5">CIRM-BRFM 1785</strain>
    </source>
</reference>
<dbReference type="Gene3D" id="3.40.50.720">
    <property type="entry name" value="NAD(P)-binding Rossmann-like Domain"/>
    <property type="match status" value="1"/>
</dbReference>
<dbReference type="Proteomes" id="UP000814176">
    <property type="component" value="Unassembled WGS sequence"/>
</dbReference>
<keyword evidence="5" id="KW-1185">Reference proteome</keyword>
<dbReference type="EMBL" id="JADCUA010000013">
    <property type="protein sequence ID" value="KAH9835357.1"/>
    <property type="molecule type" value="Genomic_DNA"/>
</dbReference>
<evidence type="ECO:0000313" key="5">
    <source>
        <dbReference type="Proteomes" id="UP000814176"/>
    </source>
</evidence>
<protein>
    <recommendedName>
        <fullName evidence="6">NAD-binding protein</fullName>
    </recommendedName>
</protein>
<dbReference type="RefSeq" id="XP_047777790.1">
    <property type="nucleotide sequence ID" value="XM_047916352.1"/>
</dbReference>
<dbReference type="PANTHER" id="PTHR42760">
    <property type="entry name" value="SHORT-CHAIN DEHYDROGENASES/REDUCTASES FAMILY MEMBER"/>
    <property type="match status" value="1"/>
</dbReference>
<proteinExistence type="inferred from homology"/>
<dbReference type="InterPro" id="IPR020904">
    <property type="entry name" value="Sc_DH/Rdtase_CS"/>
</dbReference>
<evidence type="ECO:0008006" key="6">
    <source>
        <dbReference type="Google" id="ProtNLM"/>
    </source>
</evidence>
<comment type="similarity">
    <text evidence="1 3">Belongs to the short-chain dehydrogenases/reductases (SDR) family.</text>
</comment>
<gene>
    <name evidence="4" type="ORF">C8Q71DRAFT_115825</name>
</gene>
<dbReference type="SUPFAM" id="SSF51735">
    <property type="entry name" value="NAD(P)-binding Rossmann-fold domains"/>
    <property type="match status" value="1"/>
</dbReference>
<evidence type="ECO:0000256" key="3">
    <source>
        <dbReference type="RuleBase" id="RU000363"/>
    </source>
</evidence>
<dbReference type="PRINTS" id="PR00081">
    <property type="entry name" value="GDHRDH"/>
</dbReference>
<dbReference type="PANTHER" id="PTHR42760:SF121">
    <property type="entry name" value="3-OXOACYL-(ACYL-CARRIER-PROTEIN) REDUCTASE"/>
    <property type="match status" value="1"/>
</dbReference>
<sequence length="259" mass="27218">MTAPSTRVAIVTGAAQGIGLSIALRFADDGLDVAVNDIAPKSSKLEEVVSQIRAKGRRSLALPGDVSNEEEVKAMVARVVEELGSIDVMVANAGIALHKPFLETTTEEWERVVAINLRGVMLCYRCAATQMIKQGRGGRIIGASSQAGRIGTTSLAAYSATKFAVRGLTQTVALELAPHRITVNAYAPGFIITDLAYHPDDTKNGGKPGSTVKKLFGLPLDSPEAGPETVASMVSYLASPESHFVTGQTILVNGGILMD</sequence>
<dbReference type="InterPro" id="IPR002347">
    <property type="entry name" value="SDR_fam"/>
</dbReference>
<accession>A0ABQ8KDB6</accession>
<evidence type="ECO:0000256" key="2">
    <source>
        <dbReference type="ARBA" id="ARBA00022857"/>
    </source>
</evidence>
<dbReference type="Pfam" id="PF00106">
    <property type="entry name" value="adh_short"/>
    <property type="match status" value="1"/>
</dbReference>